<protein>
    <submittedName>
        <fullName evidence="2">Uncharacterized protein</fullName>
    </submittedName>
</protein>
<name>A0A1I6EMR5_9PSEU</name>
<dbReference type="EMBL" id="FOYL01000004">
    <property type="protein sequence ID" value="SFR18782.1"/>
    <property type="molecule type" value="Genomic_DNA"/>
</dbReference>
<keyword evidence="1" id="KW-0812">Transmembrane</keyword>
<accession>A0A1I6EMR5</accession>
<keyword evidence="1" id="KW-1133">Transmembrane helix</keyword>
<dbReference type="Proteomes" id="UP000198583">
    <property type="component" value="Unassembled WGS sequence"/>
</dbReference>
<organism evidence="2 3">
    <name type="scientific">Lentzea waywayandensis</name>
    <dbReference type="NCBI Taxonomy" id="84724"/>
    <lineage>
        <taxon>Bacteria</taxon>
        <taxon>Bacillati</taxon>
        <taxon>Actinomycetota</taxon>
        <taxon>Actinomycetes</taxon>
        <taxon>Pseudonocardiales</taxon>
        <taxon>Pseudonocardiaceae</taxon>
        <taxon>Lentzea</taxon>
    </lineage>
</organism>
<dbReference type="AlphaFoldDB" id="A0A1I6EMR5"/>
<sequence>MVWDETGILLFLLWLVLPPLYVVLLGRHYLRRCVDAAQRAVWAREELREALEGVRASLRTSTRN</sequence>
<evidence type="ECO:0000313" key="3">
    <source>
        <dbReference type="Proteomes" id="UP000198583"/>
    </source>
</evidence>
<reference evidence="3" key="1">
    <citation type="submission" date="2016-10" db="EMBL/GenBank/DDBJ databases">
        <authorList>
            <person name="Varghese N."/>
            <person name="Submissions S."/>
        </authorList>
    </citation>
    <scope>NUCLEOTIDE SEQUENCE [LARGE SCALE GENOMIC DNA]</scope>
    <source>
        <strain evidence="3">DSM 44232</strain>
    </source>
</reference>
<gene>
    <name evidence="2" type="ORF">SAMN04488564_104919</name>
</gene>
<proteinExistence type="predicted"/>
<feature type="transmembrane region" description="Helical" evidence="1">
    <location>
        <begin position="6"/>
        <end position="24"/>
    </location>
</feature>
<keyword evidence="1" id="KW-0472">Membrane</keyword>
<keyword evidence="3" id="KW-1185">Reference proteome</keyword>
<dbReference type="STRING" id="84724.SAMN04488564_104919"/>
<evidence type="ECO:0000256" key="1">
    <source>
        <dbReference type="SAM" id="Phobius"/>
    </source>
</evidence>
<evidence type="ECO:0000313" key="2">
    <source>
        <dbReference type="EMBL" id="SFR18782.1"/>
    </source>
</evidence>